<dbReference type="AlphaFoldDB" id="A0A6P5KL07"/>
<gene>
    <name evidence="4 5 6" type="primary">TMEM74B</name>
</gene>
<evidence type="ECO:0000313" key="3">
    <source>
        <dbReference type="Proteomes" id="UP000515140"/>
    </source>
</evidence>
<dbReference type="GeneID" id="110211390"/>
<evidence type="ECO:0000256" key="1">
    <source>
        <dbReference type="SAM" id="MobiDB-lite"/>
    </source>
</evidence>
<feature type="transmembrane region" description="Helical" evidence="2">
    <location>
        <begin position="107"/>
        <end position="129"/>
    </location>
</feature>
<feature type="transmembrane region" description="Helical" evidence="2">
    <location>
        <begin position="163"/>
        <end position="186"/>
    </location>
</feature>
<proteinExistence type="predicted"/>
<keyword evidence="3" id="KW-1185">Reference proteome</keyword>
<dbReference type="PANTHER" id="PTHR16125">
    <property type="entry name" value="TRANSMEMBRANE PROTEIN 74"/>
    <property type="match status" value="1"/>
</dbReference>
<dbReference type="RefSeq" id="XP_020846309.1">
    <property type="nucleotide sequence ID" value="XM_020990650.1"/>
</dbReference>
<feature type="compositionally biased region" description="Polar residues" evidence="1">
    <location>
        <begin position="239"/>
        <end position="250"/>
    </location>
</feature>
<name>A0A6P5KL07_PHACI</name>
<dbReference type="RefSeq" id="XP_020846308.1">
    <property type="nucleotide sequence ID" value="XM_020990649.1"/>
</dbReference>
<dbReference type="KEGG" id="pcw:110211390"/>
<accession>A0A6P5KL07</accession>
<feature type="compositionally biased region" description="Basic and acidic residues" evidence="1">
    <location>
        <begin position="84"/>
        <end position="94"/>
    </location>
</feature>
<organism evidence="3 6">
    <name type="scientific">Phascolarctos cinereus</name>
    <name type="common">Koala</name>
    <dbReference type="NCBI Taxonomy" id="38626"/>
    <lineage>
        <taxon>Eukaryota</taxon>
        <taxon>Metazoa</taxon>
        <taxon>Chordata</taxon>
        <taxon>Craniata</taxon>
        <taxon>Vertebrata</taxon>
        <taxon>Euteleostomi</taxon>
        <taxon>Mammalia</taxon>
        <taxon>Metatheria</taxon>
        <taxon>Diprotodontia</taxon>
        <taxon>Phascolarctidae</taxon>
        <taxon>Phascolarctos</taxon>
    </lineage>
</organism>
<reference evidence="4 5" key="1">
    <citation type="submission" date="2025-04" db="UniProtKB">
        <authorList>
            <consortium name="RefSeq"/>
        </authorList>
    </citation>
    <scope>IDENTIFICATION</scope>
    <source>
        <tissue evidence="4 5">Spleen</tissue>
    </source>
</reference>
<feature type="region of interest" description="Disordered" evidence="1">
    <location>
        <begin position="1"/>
        <end position="97"/>
    </location>
</feature>
<keyword evidence="2" id="KW-0472">Membrane</keyword>
<dbReference type="RefSeq" id="XP_020846310.1">
    <property type="nucleotide sequence ID" value="XM_020990651.1"/>
</dbReference>
<keyword evidence="2" id="KW-1133">Transmembrane helix</keyword>
<evidence type="ECO:0000313" key="5">
    <source>
        <dbReference type="RefSeq" id="XP_020846309.1"/>
    </source>
</evidence>
<keyword evidence="2 4" id="KW-0812">Transmembrane</keyword>
<evidence type="ECO:0000313" key="4">
    <source>
        <dbReference type="RefSeq" id="XP_020846308.1"/>
    </source>
</evidence>
<dbReference type="InterPro" id="IPR029695">
    <property type="entry name" value="TMEM74-like"/>
</dbReference>
<evidence type="ECO:0000313" key="6">
    <source>
        <dbReference type="RefSeq" id="XP_020846310.1"/>
    </source>
</evidence>
<dbReference type="CTD" id="55321"/>
<feature type="region of interest" description="Disordered" evidence="1">
    <location>
        <begin position="239"/>
        <end position="260"/>
    </location>
</feature>
<dbReference type="PANTHER" id="PTHR16125:SF4">
    <property type="entry name" value="TRANSMEMBRANE PROTEIN 74B"/>
    <property type="match status" value="1"/>
</dbReference>
<sequence length="260" mass="28237">MASSSSLELRTLGNGPRAPKQTLSQWTSAPEKRPSPSALQKEGIENTCFSEEEEQETCFKNPQEAVPGSSSCPYVDGLSHPHSRRDDLSPRSEEGLGAETAGHSVDYGFIFALVFLVSGILLVVVAYAIPREARVNPDTVSAREMERLEMYYARLGSHLDKCIIAGLGLLTLGGMLLSILLMVSLVKGELYRRRNLAVPRGPRKTYGSINLRMRQLNGDGAQALVDNEVVQLTETHPIQPDTFTSLSPPSSMCDDGTACG</sequence>
<dbReference type="Pfam" id="PF14927">
    <property type="entry name" value="Neurensin"/>
    <property type="match status" value="1"/>
</dbReference>
<evidence type="ECO:0000256" key="2">
    <source>
        <dbReference type="SAM" id="Phobius"/>
    </source>
</evidence>
<protein>
    <submittedName>
        <fullName evidence="4 5">Transmembrane protein 74B</fullName>
    </submittedName>
</protein>
<dbReference type="Proteomes" id="UP000515140">
    <property type="component" value="Unplaced"/>
</dbReference>